<evidence type="ECO:0000256" key="2">
    <source>
        <dbReference type="SAM" id="Phobius"/>
    </source>
</evidence>
<dbReference type="InParanoid" id="W4KLQ1"/>
<keyword evidence="2" id="KW-0812">Transmembrane</keyword>
<dbReference type="AlphaFoldDB" id="W4KLQ1"/>
<dbReference type="OrthoDB" id="10660746at2759"/>
<proteinExistence type="predicted"/>
<accession>W4KLQ1</accession>
<keyword evidence="2" id="KW-1133">Transmembrane helix</keyword>
<gene>
    <name evidence="3" type="ORF">HETIRDRAFT_423832</name>
</gene>
<reference evidence="3 4" key="1">
    <citation type="journal article" date="2012" name="New Phytol.">
        <title>Insight into trade-off between wood decay and parasitism from the genome of a fungal forest pathogen.</title>
        <authorList>
            <person name="Olson A."/>
            <person name="Aerts A."/>
            <person name="Asiegbu F."/>
            <person name="Belbahri L."/>
            <person name="Bouzid O."/>
            <person name="Broberg A."/>
            <person name="Canback B."/>
            <person name="Coutinho P.M."/>
            <person name="Cullen D."/>
            <person name="Dalman K."/>
            <person name="Deflorio G."/>
            <person name="van Diepen L.T."/>
            <person name="Dunand C."/>
            <person name="Duplessis S."/>
            <person name="Durling M."/>
            <person name="Gonthier P."/>
            <person name="Grimwood J."/>
            <person name="Fossdal C.G."/>
            <person name="Hansson D."/>
            <person name="Henrissat B."/>
            <person name="Hietala A."/>
            <person name="Himmelstrand K."/>
            <person name="Hoffmeister D."/>
            <person name="Hogberg N."/>
            <person name="James T.Y."/>
            <person name="Karlsson M."/>
            <person name="Kohler A."/>
            <person name="Kues U."/>
            <person name="Lee Y.H."/>
            <person name="Lin Y.C."/>
            <person name="Lind M."/>
            <person name="Lindquist E."/>
            <person name="Lombard V."/>
            <person name="Lucas S."/>
            <person name="Lunden K."/>
            <person name="Morin E."/>
            <person name="Murat C."/>
            <person name="Park J."/>
            <person name="Raffaello T."/>
            <person name="Rouze P."/>
            <person name="Salamov A."/>
            <person name="Schmutz J."/>
            <person name="Solheim H."/>
            <person name="Stahlberg J."/>
            <person name="Velez H."/>
            <person name="de Vries R.P."/>
            <person name="Wiebenga A."/>
            <person name="Woodward S."/>
            <person name="Yakovlev I."/>
            <person name="Garbelotto M."/>
            <person name="Martin F."/>
            <person name="Grigoriev I.V."/>
            <person name="Stenlid J."/>
        </authorList>
    </citation>
    <scope>NUCLEOTIDE SEQUENCE [LARGE SCALE GENOMIC DNA]</scope>
    <source>
        <strain evidence="3 4">TC 32-1</strain>
    </source>
</reference>
<dbReference type="HOGENOM" id="CLU_1277752_0_0_1"/>
<dbReference type="GeneID" id="20673944"/>
<sequence length="216" mass="23604">MTTRWPRTGIAIGALARISYANPIRKSPSSEQAQIQGHVRIQGLPHHLLAPREGIFIPPPPSPKEEHKHIIIASILALSLMLLAVLVIRCIIPLTVGRLARGTVRGGKTTGQQTQSDRDGNDGRAEKGRGNDSKACQDYQTLGKIIGGGYVMVVLEDDQKREGVEGRRTVRLPEKPPAVVLKEELPLSPIMLVMGSPHDSRPAYHTRAKLTLYATQ</sequence>
<evidence type="ECO:0000313" key="4">
    <source>
        <dbReference type="Proteomes" id="UP000030671"/>
    </source>
</evidence>
<evidence type="ECO:0000256" key="1">
    <source>
        <dbReference type="SAM" id="MobiDB-lite"/>
    </source>
</evidence>
<dbReference type="RefSeq" id="XP_009540746.1">
    <property type="nucleotide sequence ID" value="XM_009542451.1"/>
</dbReference>
<keyword evidence="4" id="KW-1185">Reference proteome</keyword>
<protein>
    <submittedName>
        <fullName evidence="3">Uncharacterized protein</fullName>
    </submittedName>
</protein>
<feature type="transmembrane region" description="Helical" evidence="2">
    <location>
        <begin position="70"/>
        <end position="92"/>
    </location>
</feature>
<feature type="region of interest" description="Disordered" evidence="1">
    <location>
        <begin position="104"/>
        <end position="134"/>
    </location>
</feature>
<dbReference type="KEGG" id="hir:HETIRDRAFT_423832"/>
<evidence type="ECO:0000313" key="3">
    <source>
        <dbReference type="EMBL" id="ETW86757.1"/>
    </source>
</evidence>
<keyword evidence="2" id="KW-0472">Membrane</keyword>
<dbReference type="Proteomes" id="UP000030671">
    <property type="component" value="Unassembled WGS sequence"/>
</dbReference>
<feature type="compositionally biased region" description="Basic and acidic residues" evidence="1">
    <location>
        <begin position="116"/>
        <end position="132"/>
    </location>
</feature>
<name>W4KLQ1_HETIT</name>
<dbReference type="EMBL" id="KI925454">
    <property type="protein sequence ID" value="ETW86757.1"/>
    <property type="molecule type" value="Genomic_DNA"/>
</dbReference>
<organism evidence="3 4">
    <name type="scientific">Heterobasidion irregulare (strain TC 32-1)</name>
    <dbReference type="NCBI Taxonomy" id="747525"/>
    <lineage>
        <taxon>Eukaryota</taxon>
        <taxon>Fungi</taxon>
        <taxon>Dikarya</taxon>
        <taxon>Basidiomycota</taxon>
        <taxon>Agaricomycotina</taxon>
        <taxon>Agaricomycetes</taxon>
        <taxon>Russulales</taxon>
        <taxon>Bondarzewiaceae</taxon>
        <taxon>Heterobasidion</taxon>
        <taxon>Heterobasidion annosum species complex</taxon>
    </lineage>
</organism>